<comment type="caution">
    <text evidence="4">The sequence shown here is derived from an EMBL/GenBank/DDBJ whole genome shotgun (WGS) entry which is preliminary data.</text>
</comment>
<dbReference type="SUPFAM" id="SSF57850">
    <property type="entry name" value="RING/U-box"/>
    <property type="match status" value="1"/>
</dbReference>
<accession>A0A0N0DZJ6</accession>
<dbReference type="InterPro" id="IPR001841">
    <property type="entry name" value="Znf_RING"/>
</dbReference>
<evidence type="ECO:0000313" key="4">
    <source>
        <dbReference type="EMBL" id="KPA85371.1"/>
    </source>
</evidence>
<evidence type="ECO:0000256" key="1">
    <source>
        <dbReference type="PROSITE-ProRule" id="PRU00175"/>
    </source>
</evidence>
<dbReference type="SMART" id="SM00184">
    <property type="entry name" value="RING"/>
    <property type="match status" value="1"/>
</dbReference>
<keyword evidence="5" id="KW-1185">Reference proteome</keyword>
<evidence type="ECO:0000256" key="2">
    <source>
        <dbReference type="SAM" id="Coils"/>
    </source>
</evidence>
<proteinExistence type="predicted"/>
<evidence type="ECO:0000313" key="5">
    <source>
        <dbReference type="Proteomes" id="UP000037923"/>
    </source>
</evidence>
<keyword evidence="2" id="KW-0175">Coiled coil</keyword>
<feature type="coiled-coil region" evidence="2">
    <location>
        <begin position="69"/>
        <end position="142"/>
    </location>
</feature>
<dbReference type="PROSITE" id="PS50089">
    <property type="entry name" value="ZF_RING_2"/>
    <property type="match status" value="1"/>
</dbReference>
<sequence length="361" mass="41343">MANAANAAAGAREGDGVVIPDSSQLMHSKKLHSLADQLQGSLVVLHRKMSGMEKRIQVTGGAALLPFQLRRAKKEKEELAREIAGTQRAIKRLLLMSEQVAQIIEMKRVVFRDTQASLLKEIEDLQNEIDSKQDTIRRGYTQRINMLQRYWPWRHLRELGDITVGKTFEEELRRGPRFRNVGIQNNIKSDYIRQQIHWLQQLGCQEGLFRTHLRHLDVMVEDLNDVTELLETAMTCSVCGLIYEEPVLFWPCGHSFCLQCFASLEIAPSLYRCPTCGAVGSEGYVHNLLLAETVSKWMFKDTGYGDLQAPLSAIRVHLSRFRQDEIRDRILELQEELGQSQEAELTKKSNEDTVTISYRLY</sequence>
<keyword evidence="1" id="KW-0862">Zinc</keyword>
<dbReference type="RefSeq" id="XP_015663810.1">
    <property type="nucleotide sequence ID" value="XM_015798290.1"/>
</dbReference>
<dbReference type="GO" id="GO:0008270">
    <property type="term" value="F:zinc ion binding"/>
    <property type="evidence" value="ECO:0007669"/>
    <property type="project" value="UniProtKB-KW"/>
</dbReference>
<dbReference type="Proteomes" id="UP000037923">
    <property type="component" value="Unassembled WGS sequence"/>
</dbReference>
<dbReference type="AlphaFoldDB" id="A0A0N0DZJ6"/>
<feature type="domain" description="RING-type" evidence="3">
    <location>
        <begin position="236"/>
        <end position="276"/>
    </location>
</feature>
<name>A0A0N0DZJ6_LEPPY</name>
<dbReference type="EMBL" id="LGTL01000002">
    <property type="protein sequence ID" value="KPA85371.1"/>
    <property type="molecule type" value="Genomic_DNA"/>
</dbReference>
<dbReference type="GeneID" id="26901983"/>
<reference evidence="4 5" key="1">
    <citation type="submission" date="2015-07" db="EMBL/GenBank/DDBJ databases">
        <title>High-quality genome of monoxenous trypanosomatid Leptomonas pyrrhocoris.</title>
        <authorList>
            <person name="Flegontov P."/>
            <person name="Butenko A."/>
            <person name="Firsov S."/>
            <person name="Vlcek C."/>
            <person name="Logacheva M.D."/>
            <person name="Field M."/>
            <person name="Filatov D."/>
            <person name="Flegontova O."/>
            <person name="Gerasimov E."/>
            <person name="Jackson A.P."/>
            <person name="Kelly S."/>
            <person name="Opperdoes F."/>
            <person name="O'Reilly A."/>
            <person name="Votypka J."/>
            <person name="Yurchenko V."/>
            <person name="Lukes J."/>
        </authorList>
    </citation>
    <scope>NUCLEOTIDE SEQUENCE [LARGE SCALE GENOMIC DNA]</scope>
    <source>
        <strain evidence="4">H10</strain>
    </source>
</reference>
<organism evidence="4 5">
    <name type="scientific">Leptomonas pyrrhocoris</name>
    <name type="common">Firebug parasite</name>
    <dbReference type="NCBI Taxonomy" id="157538"/>
    <lineage>
        <taxon>Eukaryota</taxon>
        <taxon>Discoba</taxon>
        <taxon>Euglenozoa</taxon>
        <taxon>Kinetoplastea</taxon>
        <taxon>Metakinetoplastina</taxon>
        <taxon>Trypanosomatida</taxon>
        <taxon>Trypanosomatidae</taxon>
        <taxon>Leishmaniinae</taxon>
        <taxon>Leptomonas</taxon>
    </lineage>
</organism>
<dbReference type="InterPro" id="IPR013083">
    <property type="entry name" value="Znf_RING/FYVE/PHD"/>
</dbReference>
<gene>
    <name evidence="4" type="ORF">ABB37_01688</name>
</gene>
<evidence type="ECO:0000259" key="3">
    <source>
        <dbReference type="PROSITE" id="PS50089"/>
    </source>
</evidence>
<dbReference type="OMA" id="YVQRINM"/>
<protein>
    <recommendedName>
        <fullName evidence="3">RING-type domain-containing protein</fullName>
    </recommendedName>
</protein>
<keyword evidence="1" id="KW-0479">Metal-binding</keyword>
<dbReference type="Pfam" id="PF13923">
    <property type="entry name" value="zf-C3HC4_2"/>
    <property type="match status" value="1"/>
</dbReference>
<dbReference type="Gene3D" id="3.30.40.10">
    <property type="entry name" value="Zinc/RING finger domain, C3HC4 (zinc finger)"/>
    <property type="match status" value="1"/>
</dbReference>
<dbReference type="OrthoDB" id="5330228at2759"/>
<dbReference type="VEuPathDB" id="TriTrypDB:LpyrH10_02_6620"/>
<keyword evidence="1" id="KW-0863">Zinc-finger</keyword>